<dbReference type="PANTHER" id="PTHR23135:SF4">
    <property type="entry name" value="UDP-N-ACETYLMURAMOYL-L-ALANYL-D-GLUTAMATE--2,6-DIAMINOPIMELATE LIGASE MURE HOMOLOG, CHLOROPLASTIC"/>
    <property type="match status" value="1"/>
</dbReference>
<keyword evidence="4" id="KW-0436">Ligase</keyword>
<dbReference type="SUPFAM" id="SSF53623">
    <property type="entry name" value="MurD-like peptide ligases, catalytic domain"/>
    <property type="match status" value="1"/>
</dbReference>
<dbReference type="GO" id="GO:0005524">
    <property type="term" value="F:ATP binding"/>
    <property type="evidence" value="ECO:0007669"/>
    <property type="project" value="InterPro"/>
</dbReference>
<dbReference type="PANTHER" id="PTHR23135">
    <property type="entry name" value="MUR LIGASE FAMILY MEMBER"/>
    <property type="match status" value="1"/>
</dbReference>
<dbReference type="SUPFAM" id="SSF53244">
    <property type="entry name" value="MurD-like peptide ligases, peptide-binding domain"/>
    <property type="match status" value="1"/>
</dbReference>
<protein>
    <submittedName>
        <fullName evidence="4">UDP-N-acetylmuramoylalanyl-D-glutamate--2,6-diaminopimelate ligase</fullName>
        <ecNumber evidence="4">6.3.2.13</ecNumber>
    </submittedName>
</protein>
<dbReference type="InterPro" id="IPR013221">
    <property type="entry name" value="Mur_ligase_cen"/>
</dbReference>
<dbReference type="AlphaFoldDB" id="A0A3B1BLY2"/>
<name>A0A3B1BLY2_9ZZZZ</name>
<reference evidence="4" key="1">
    <citation type="submission" date="2018-06" db="EMBL/GenBank/DDBJ databases">
        <authorList>
            <person name="Zhirakovskaya E."/>
        </authorList>
    </citation>
    <scope>NUCLEOTIDE SEQUENCE</scope>
</reference>
<dbReference type="InterPro" id="IPR036565">
    <property type="entry name" value="Mur-like_cat_sf"/>
</dbReference>
<evidence type="ECO:0000259" key="2">
    <source>
        <dbReference type="Pfam" id="PF02875"/>
    </source>
</evidence>
<dbReference type="EC" id="6.3.2.13" evidence="4"/>
<dbReference type="GO" id="GO:0008765">
    <property type="term" value="F:UDP-N-acetylmuramoylalanyl-D-glutamate-2,6-diaminopimelate ligase activity"/>
    <property type="evidence" value="ECO:0007669"/>
    <property type="project" value="UniProtKB-EC"/>
</dbReference>
<dbReference type="InterPro" id="IPR036615">
    <property type="entry name" value="Mur_ligase_C_dom_sf"/>
</dbReference>
<organism evidence="4">
    <name type="scientific">hydrothermal vent metagenome</name>
    <dbReference type="NCBI Taxonomy" id="652676"/>
    <lineage>
        <taxon>unclassified sequences</taxon>
        <taxon>metagenomes</taxon>
        <taxon>ecological metagenomes</taxon>
    </lineage>
</organism>
<dbReference type="HAMAP" id="MF_00208">
    <property type="entry name" value="MurE"/>
    <property type="match status" value="1"/>
</dbReference>
<dbReference type="GO" id="GO:0008360">
    <property type="term" value="P:regulation of cell shape"/>
    <property type="evidence" value="ECO:0007669"/>
    <property type="project" value="InterPro"/>
</dbReference>
<feature type="domain" description="Mur ligase C-terminal" evidence="2">
    <location>
        <begin position="356"/>
        <end position="482"/>
    </location>
</feature>
<dbReference type="Gene3D" id="3.40.1190.10">
    <property type="entry name" value="Mur-like, catalytic domain"/>
    <property type="match status" value="1"/>
</dbReference>
<dbReference type="InterPro" id="IPR005761">
    <property type="entry name" value="UDP-N-AcMur-Glu-dNH2Pim_ligase"/>
</dbReference>
<evidence type="ECO:0000259" key="3">
    <source>
        <dbReference type="Pfam" id="PF08245"/>
    </source>
</evidence>
<dbReference type="GO" id="GO:0005737">
    <property type="term" value="C:cytoplasm"/>
    <property type="evidence" value="ECO:0007669"/>
    <property type="project" value="InterPro"/>
</dbReference>
<accession>A0A3B1BLY2</accession>
<gene>
    <name evidence="4" type="ORF">MNBD_GAMMA25-1557</name>
</gene>
<dbReference type="GO" id="GO:0051301">
    <property type="term" value="P:cell division"/>
    <property type="evidence" value="ECO:0007669"/>
    <property type="project" value="InterPro"/>
</dbReference>
<dbReference type="InterPro" id="IPR035911">
    <property type="entry name" value="MurE/MurF_N"/>
</dbReference>
<dbReference type="NCBIfam" id="TIGR01085">
    <property type="entry name" value="murE"/>
    <property type="match status" value="1"/>
</dbReference>
<dbReference type="Pfam" id="PF08245">
    <property type="entry name" value="Mur_ligase_M"/>
    <property type="match status" value="1"/>
</dbReference>
<dbReference type="EMBL" id="UOFY01000071">
    <property type="protein sequence ID" value="VAX11570.1"/>
    <property type="molecule type" value="Genomic_DNA"/>
</dbReference>
<proteinExistence type="inferred from homology"/>
<dbReference type="Pfam" id="PF02875">
    <property type="entry name" value="Mur_ligase_C"/>
    <property type="match status" value="1"/>
</dbReference>
<dbReference type="InterPro" id="IPR004101">
    <property type="entry name" value="Mur_ligase_C"/>
</dbReference>
<evidence type="ECO:0000313" key="4">
    <source>
        <dbReference type="EMBL" id="VAX11570.1"/>
    </source>
</evidence>
<dbReference type="NCBIfam" id="NF001126">
    <property type="entry name" value="PRK00139.1-4"/>
    <property type="match status" value="1"/>
</dbReference>
<dbReference type="SUPFAM" id="SSF63418">
    <property type="entry name" value="MurE/MurF N-terminal domain"/>
    <property type="match status" value="1"/>
</dbReference>
<feature type="domain" description="Mur ligase central" evidence="3">
    <location>
        <begin position="134"/>
        <end position="333"/>
    </location>
</feature>
<comment type="similarity">
    <text evidence="1">Belongs to the MurCDEF family. MurE subfamily.</text>
</comment>
<dbReference type="Gene3D" id="3.90.190.20">
    <property type="entry name" value="Mur ligase, C-terminal domain"/>
    <property type="match status" value="1"/>
</dbReference>
<evidence type="ECO:0000256" key="1">
    <source>
        <dbReference type="ARBA" id="ARBA00005898"/>
    </source>
</evidence>
<dbReference type="Gene3D" id="3.40.1390.10">
    <property type="entry name" value="MurE/MurF, N-terminal domain"/>
    <property type="match status" value="1"/>
</dbReference>
<sequence length="513" mass="55500">MMSALKIKPIMLADLLTGIFTVPAEANCVVTGLCLDSRKLNSGDIFIVLNSLSNSNHDASTFIDMAMSKGAQAVLWETDADIAGIEPITKLGWRTTSLAKKIPLLAIAGLSKKLGMIADCFYGEPSKDLSITGITGTNGKTSVSQYLAQCLGEDCGVMGTLGAGLVGELTQTGFTTPDALHCHRWLAEMREQKVHEISMEVSSHALQQGRVNAIRFDSAVFTNLSRDHLDYHGDMQSYALAKAGLFSMPGLKLAVINIDDEYGRELVAGLGKNINLIRYGLDEQQQPEVFAQNLKQDIQGLSMQVQSPWGSAELRVPLLGRFNASNVLAVLAVLGQKDLPLKQIISRLEKLQPVAGRMQCLGGSELPLVVVDYAHTPDALEQALKAVREHVNGQCYCVFGCGGDRDQGKRALMGEMAARLADQIILTNDNPRTENPQKILDDIQQGINSEKPVTLESDRAAAIAFAITQADAGDVVLIAGKGHEAYQLINDKKWPFSDVTEAEKQLRIKAGEV</sequence>